<keyword evidence="1" id="KW-0472">Membrane</keyword>
<proteinExistence type="predicted"/>
<keyword evidence="1" id="KW-0812">Transmembrane</keyword>
<dbReference type="Proteomes" id="UP000238205">
    <property type="component" value="Unassembled WGS sequence"/>
</dbReference>
<reference evidence="2 3" key="1">
    <citation type="submission" date="2018-03" db="EMBL/GenBank/DDBJ databases">
        <title>Genomic Encyclopedia of Archaeal and Bacterial Type Strains, Phase II (KMG-II): from individual species to whole genera.</title>
        <authorList>
            <person name="Goeker M."/>
        </authorList>
    </citation>
    <scope>NUCLEOTIDE SEQUENCE [LARGE SCALE GENOMIC DNA]</scope>
    <source>
        <strain evidence="2 3">DSM 13175</strain>
    </source>
</reference>
<evidence type="ECO:0000256" key="1">
    <source>
        <dbReference type="SAM" id="Phobius"/>
    </source>
</evidence>
<feature type="transmembrane region" description="Helical" evidence="1">
    <location>
        <begin position="31"/>
        <end position="52"/>
    </location>
</feature>
<comment type="caution">
    <text evidence="2">The sequence shown here is derived from an EMBL/GenBank/DDBJ whole genome shotgun (WGS) entry which is preliminary data.</text>
</comment>
<gene>
    <name evidence="2" type="ORF">CLV38_11079</name>
</gene>
<sequence>MLVIVGLTDVLGAKHLWENIRKGKFGKMDKAAPVIIRCAGVAMILLGILLVVF</sequence>
<protein>
    <submittedName>
        <fullName evidence="2">Uncharacterized protein</fullName>
    </submittedName>
</protein>
<evidence type="ECO:0000313" key="2">
    <source>
        <dbReference type="EMBL" id="PRY82618.1"/>
    </source>
</evidence>
<keyword evidence="3" id="KW-1185">Reference proteome</keyword>
<evidence type="ECO:0000313" key="3">
    <source>
        <dbReference type="Proteomes" id="UP000238205"/>
    </source>
</evidence>
<organism evidence="2 3">
    <name type="scientific">Alkalibacterium olivapovliticus</name>
    <dbReference type="NCBI Taxonomy" id="99907"/>
    <lineage>
        <taxon>Bacteria</taxon>
        <taxon>Bacillati</taxon>
        <taxon>Bacillota</taxon>
        <taxon>Bacilli</taxon>
        <taxon>Lactobacillales</taxon>
        <taxon>Carnobacteriaceae</taxon>
        <taxon>Alkalibacterium</taxon>
    </lineage>
</organism>
<name>A0A2T0W7D2_9LACT</name>
<keyword evidence="1" id="KW-1133">Transmembrane helix</keyword>
<accession>A0A2T0W7D2</accession>
<dbReference type="EMBL" id="PVTO01000010">
    <property type="protein sequence ID" value="PRY82618.1"/>
    <property type="molecule type" value="Genomic_DNA"/>
</dbReference>
<dbReference type="AlphaFoldDB" id="A0A2T0W7D2"/>